<dbReference type="EMBL" id="CP006773">
    <property type="protein sequence ID" value="AHD00277.1"/>
    <property type="molecule type" value="Genomic_DNA"/>
</dbReference>
<evidence type="ECO:0000313" key="7">
    <source>
        <dbReference type="EMBL" id="AHD00277.1"/>
    </source>
</evidence>
<evidence type="ECO:0000256" key="6">
    <source>
        <dbReference type="SAM" id="Phobius"/>
    </source>
</evidence>
<feature type="transmembrane region" description="Helical" evidence="6">
    <location>
        <begin position="79"/>
        <end position="100"/>
    </location>
</feature>
<proteinExistence type="inferred from homology"/>
<dbReference type="Proteomes" id="UP000018780">
    <property type="component" value="Chromosome"/>
</dbReference>
<evidence type="ECO:0000256" key="1">
    <source>
        <dbReference type="ARBA" id="ARBA00004141"/>
    </source>
</evidence>
<feature type="transmembrane region" description="Helical" evidence="6">
    <location>
        <begin position="112"/>
        <end position="131"/>
    </location>
</feature>
<keyword evidence="4 6" id="KW-1133">Transmembrane helix</keyword>
<dbReference type="GO" id="GO:0016020">
    <property type="term" value="C:membrane"/>
    <property type="evidence" value="ECO:0007669"/>
    <property type="project" value="UniProtKB-SubCell"/>
</dbReference>
<dbReference type="Pfam" id="PF07947">
    <property type="entry name" value="YhhN"/>
    <property type="match status" value="1"/>
</dbReference>
<sequence>MMQATAAGVGAGAGAALCAAGYLGLTAQPPGILRSLAKTAAVALLALGAGMAGAPLLLVLALGLCALGDLFLSRDGDGAFIAGVGAFAAGHLAYAALFLTRADSDPARLLQLPAALGAAGLLGLGLIMARVLAPRAGALKGPVLVYIPVILGMGAAALTLPSGTWVFAAACAFMLSDMILAAETFVLSAKHPLRRITPYAVWLLYWGAQAGFFAIFS</sequence>
<accession>V9VTV8</accession>
<dbReference type="HOGENOM" id="CLU_079086_2_1_5"/>
<organism evidence="7 8">
    <name type="scientific">Leisingera methylohalidivorans DSM 14336</name>
    <dbReference type="NCBI Taxonomy" id="999552"/>
    <lineage>
        <taxon>Bacteria</taxon>
        <taxon>Pseudomonadati</taxon>
        <taxon>Pseudomonadota</taxon>
        <taxon>Alphaproteobacteria</taxon>
        <taxon>Rhodobacterales</taxon>
        <taxon>Roseobacteraceae</taxon>
        <taxon>Leisingera</taxon>
    </lineage>
</organism>
<evidence type="ECO:0000313" key="8">
    <source>
        <dbReference type="Proteomes" id="UP000018780"/>
    </source>
</evidence>
<evidence type="ECO:0000256" key="3">
    <source>
        <dbReference type="ARBA" id="ARBA00022692"/>
    </source>
</evidence>
<dbReference type="PANTHER" id="PTHR31885:SF6">
    <property type="entry name" value="GH04784P"/>
    <property type="match status" value="1"/>
</dbReference>
<dbReference type="STRING" id="999552.METH_05645"/>
<evidence type="ECO:0000256" key="4">
    <source>
        <dbReference type="ARBA" id="ARBA00022989"/>
    </source>
</evidence>
<dbReference type="GO" id="GO:0016787">
    <property type="term" value="F:hydrolase activity"/>
    <property type="evidence" value="ECO:0007669"/>
    <property type="project" value="TreeGrafter"/>
</dbReference>
<evidence type="ECO:0000256" key="5">
    <source>
        <dbReference type="ARBA" id="ARBA00023136"/>
    </source>
</evidence>
<reference evidence="7 8" key="1">
    <citation type="submission" date="2013-09" db="EMBL/GenBank/DDBJ databases">
        <authorList>
            <consortium name="DOE Joint Genome Institute"/>
            <person name="Klenk H.-P."/>
            <person name="Huntemann M."/>
            <person name="Han J."/>
            <person name="Chen A."/>
            <person name="Kyrpides N."/>
            <person name="Mavromatis K."/>
            <person name="Markowitz V."/>
            <person name="Palaniappan K."/>
            <person name="Ivanova N."/>
            <person name="Schaumberg A."/>
            <person name="Pati A."/>
            <person name="Liolios K."/>
            <person name="Nordberg H.P."/>
            <person name="Cantor M.N."/>
            <person name="Hua S.X."/>
            <person name="Woyke T."/>
        </authorList>
    </citation>
    <scope>NUCLEOTIDE SEQUENCE [LARGE SCALE GENOMIC DNA]</scope>
    <source>
        <strain evidence="7 8">DSM 14336</strain>
    </source>
</reference>
<dbReference type="PANTHER" id="PTHR31885">
    <property type="entry name" value="GH04784P"/>
    <property type="match status" value="1"/>
</dbReference>
<dbReference type="KEGG" id="lmd:METH_05645"/>
<dbReference type="PATRIC" id="fig|999552.6.peg.1136"/>
<keyword evidence="8" id="KW-1185">Reference proteome</keyword>
<protein>
    <submittedName>
        <fullName evidence="7">Membrane protein</fullName>
    </submittedName>
</protein>
<comment type="similarity">
    <text evidence="2">Belongs to the TMEM86 family.</text>
</comment>
<evidence type="ECO:0000256" key="2">
    <source>
        <dbReference type="ARBA" id="ARBA00007375"/>
    </source>
</evidence>
<keyword evidence="5 6" id="KW-0472">Membrane</keyword>
<gene>
    <name evidence="7" type="ORF">METH_05645</name>
</gene>
<dbReference type="OrthoDB" id="345840at2"/>
<keyword evidence="3 6" id="KW-0812">Transmembrane</keyword>
<dbReference type="AlphaFoldDB" id="V9VTV8"/>
<feature type="transmembrane region" description="Helical" evidence="6">
    <location>
        <begin position="166"/>
        <end position="187"/>
    </location>
</feature>
<feature type="transmembrane region" description="Helical" evidence="6">
    <location>
        <begin position="199"/>
        <end position="216"/>
    </location>
</feature>
<feature type="transmembrane region" description="Helical" evidence="6">
    <location>
        <begin position="44"/>
        <end position="67"/>
    </location>
</feature>
<feature type="transmembrane region" description="Helical" evidence="6">
    <location>
        <begin position="143"/>
        <end position="160"/>
    </location>
</feature>
<comment type="subcellular location">
    <subcellularLocation>
        <location evidence="1">Membrane</location>
        <topology evidence="1">Multi-pass membrane protein</topology>
    </subcellularLocation>
</comment>
<name>V9VTV8_9RHOB</name>
<dbReference type="InterPro" id="IPR012506">
    <property type="entry name" value="TMEM86B-like"/>
</dbReference>